<keyword evidence="2" id="KW-1185">Reference proteome</keyword>
<evidence type="ECO:0000313" key="1">
    <source>
        <dbReference type="EMBL" id="KAI4329017.1"/>
    </source>
</evidence>
<dbReference type="Proteomes" id="UP000828941">
    <property type="component" value="Chromosome 8"/>
</dbReference>
<sequence length="80" mass="8960">MVEIITDFVPAERACAMILQPGINTINMETVVAYCSSMTIKMAKFLQPIDVFSQQARDNDGREEEEGEDYSHGVYFCCSA</sequence>
<evidence type="ECO:0000313" key="2">
    <source>
        <dbReference type="Proteomes" id="UP000828941"/>
    </source>
</evidence>
<name>A0ACB9MY52_BAUVA</name>
<gene>
    <name evidence="1" type="ORF">L6164_021324</name>
</gene>
<dbReference type="EMBL" id="CM039433">
    <property type="protein sequence ID" value="KAI4329017.1"/>
    <property type="molecule type" value="Genomic_DNA"/>
</dbReference>
<accession>A0ACB9MY52</accession>
<comment type="caution">
    <text evidence="1">The sequence shown here is derived from an EMBL/GenBank/DDBJ whole genome shotgun (WGS) entry which is preliminary data.</text>
</comment>
<reference evidence="1 2" key="1">
    <citation type="journal article" date="2022" name="DNA Res.">
        <title>Chromosomal-level genome assembly of the orchid tree Bauhinia variegata (Leguminosae; Cercidoideae) supports the allotetraploid origin hypothesis of Bauhinia.</title>
        <authorList>
            <person name="Zhong Y."/>
            <person name="Chen Y."/>
            <person name="Zheng D."/>
            <person name="Pang J."/>
            <person name="Liu Y."/>
            <person name="Luo S."/>
            <person name="Meng S."/>
            <person name="Qian L."/>
            <person name="Wei D."/>
            <person name="Dai S."/>
            <person name="Zhou R."/>
        </authorList>
    </citation>
    <scope>NUCLEOTIDE SEQUENCE [LARGE SCALE GENOMIC DNA]</scope>
    <source>
        <strain evidence="1">BV-YZ2020</strain>
    </source>
</reference>
<organism evidence="1 2">
    <name type="scientific">Bauhinia variegata</name>
    <name type="common">Purple orchid tree</name>
    <name type="synonym">Phanera variegata</name>
    <dbReference type="NCBI Taxonomy" id="167791"/>
    <lineage>
        <taxon>Eukaryota</taxon>
        <taxon>Viridiplantae</taxon>
        <taxon>Streptophyta</taxon>
        <taxon>Embryophyta</taxon>
        <taxon>Tracheophyta</taxon>
        <taxon>Spermatophyta</taxon>
        <taxon>Magnoliopsida</taxon>
        <taxon>eudicotyledons</taxon>
        <taxon>Gunneridae</taxon>
        <taxon>Pentapetalae</taxon>
        <taxon>rosids</taxon>
        <taxon>fabids</taxon>
        <taxon>Fabales</taxon>
        <taxon>Fabaceae</taxon>
        <taxon>Cercidoideae</taxon>
        <taxon>Cercideae</taxon>
        <taxon>Bauhiniinae</taxon>
        <taxon>Bauhinia</taxon>
    </lineage>
</organism>
<protein>
    <submittedName>
        <fullName evidence="1">Uncharacterized protein</fullName>
    </submittedName>
</protein>
<proteinExistence type="predicted"/>